<dbReference type="GO" id="GO:0042575">
    <property type="term" value="C:DNA polymerase complex"/>
    <property type="evidence" value="ECO:0007669"/>
    <property type="project" value="UniProtKB-ARBA"/>
</dbReference>
<dbReference type="FunFam" id="3.30.70.270:FF:000020">
    <property type="entry name" value="Transposon Tf2-6 polyprotein-like Protein"/>
    <property type="match status" value="1"/>
</dbReference>
<dbReference type="InterPro" id="IPR001584">
    <property type="entry name" value="Integrase_cat-core"/>
</dbReference>
<feature type="domain" description="Peptidase A2" evidence="14">
    <location>
        <begin position="139"/>
        <end position="153"/>
    </location>
</feature>
<evidence type="ECO:0000256" key="7">
    <source>
        <dbReference type="ARBA" id="ARBA00022801"/>
    </source>
</evidence>
<dbReference type="PROSITE" id="PS50175">
    <property type="entry name" value="ASP_PROT_RETROV"/>
    <property type="match status" value="1"/>
</dbReference>
<keyword evidence="8" id="KW-0460">Magnesium</keyword>
<dbReference type="PROSITE" id="PS50878">
    <property type="entry name" value="RT_POL"/>
    <property type="match status" value="1"/>
</dbReference>
<accession>A0AAV4S029</accession>
<dbReference type="Gene3D" id="3.30.420.10">
    <property type="entry name" value="Ribonuclease H-like superfamily/Ribonuclease H"/>
    <property type="match status" value="1"/>
</dbReference>
<keyword evidence="9" id="KW-0694">RNA-binding</keyword>
<keyword evidence="2" id="KW-0645">Protease</keyword>
<dbReference type="Proteomes" id="UP001054837">
    <property type="component" value="Unassembled WGS sequence"/>
</dbReference>
<keyword evidence="4" id="KW-0548">Nucleotidyltransferase</keyword>
<dbReference type="Gene3D" id="3.10.10.10">
    <property type="entry name" value="HIV Type 1 Reverse Transcriptase, subunit A, domain 1"/>
    <property type="match status" value="1"/>
</dbReference>
<dbReference type="FunFam" id="2.40.70.10:FF:000130">
    <property type="entry name" value="Retrovirus-related Pol polyprotein from transposon opus-like Protein"/>
    <property type="match status" value="1"/>
</dbReference>
<dbReference type="Pfam" id="PF00665">
    <property type="entry name" value="rve"/>
    <property type="match status" value="1"/>
</dbReference>
<dbReference type="EMBL" id="BPLQ01007013">
    <property type="protein sequence ID" value="GIY27055.1"/>
    <property type="molecule type" value="Genomic_DNA"/>
</dbReference>
<evidence type="ECO:0000313" key="18">
    <source>
        <dbReference type="Proteomes" id="UP001054837"/>
    </source>
</evidence>
<evidence type="ECO:0000256" key="12">
    <source>
        <dbReference type="ARBA" id="ARBA00023268"/>
    </source>
</evidence>
<evidence type="ECO:0000256" key="13">
    <source>
        <dbReference type="SAM" id="MobiDB-lite"/>
    </source>
</evidence>
<dbReference type="InterPro" id="IPR021109">
    <property type="entry name" value="Peptidase_aspartic_dom_sf"/>
</dbReference>
<evidence type="ECO:0000256" key="8">
    <source>
        <dbReference type="ARBA" id="ARBA00022842"/>
    </source>
</evidence>
<evidence type="ECO:0000256" key="9">
    <source>
        <dbReference type="ARBA" id="ARBA00022884"/>
    </source>
</evidence>
<evidence type="ECO:0000256" key="1">
    <source>
        <dbReference type="ARBA" id="ARBA00012493"/>
    </source>
</evidence>
<evidence type="ECO:0000256" key="2">
    <source>
        <dbReference type="ARBA" id="ARBA00022670"/>
    </source>
</evidence>
<evidence type="ECO:0000256" key="6">
    <source>
        <dbReference type="ARBA" id="ARBA00022759"/>
    </source>
</evidence>
<evidence type="ECO:0000259" key="16">
    <source>
        <dbReference type="PROSITE" id="PS50994"/>
    </source>
</evidence>
<keyword evidence="10" id="KW-0229">DNA integration</keyword>
<feature type="compositionally biased region" description="Basic residues" evidence="13">
    <location>
        <begin position="96"/>
        <end position="108"/>
    </location>
</feature>
<dbReference type="FunFam" id="3.30.420.10:FF:000032">
    <property type="entry name" value="Retrovirus-related Pol polyprotein from transposon 297-like Protein"/>
    <property type="match status" value="1"/>
</dbReference>
<organism evidence="17 18">
    <name type="scientific">Caerostris darwini</name>
    <dbReference type="NCBI Taxonomy" id="1538125"/>
    <lineage>
        <taxon>Eukaryota</taxon>
        <taxon>Metazoa</taxon>
        <taxon>Ecdysozoa</taxon>
        <taxon>Arthropoda</taxon>
        <taxon>Chelicerata</taxon>
        <taxon>Arachnida</taxon>
        <taxon>Araneae</taxon>
        <taxon>Araneomorphae</taxon>
        <taxon>Entelegynae</taxon>
        <taxon>Araneoidea</taxon>
        <taxon>Araneidae</taxon>
        <taxon>Caerostris</taxon>
    </lineage>
</organism>
<reference evidence="17 18" key="1">
    <citation type="submission" date="2021-06" db="EMBL/GenBank/DDBJ databases">
        <title>Caerostris darwini draft genome.</title>
        <authorList>
            <person name="Kono N."/>
            <person name="Arakawa K."/>
        </authorList>
    </citation>
    <scope>NUCLEOTIDE SEQUENCE [LARGE SCALE GENOMIC DNA]</scope>
</reference>
<dbReference type="InterPro" id="IPR000477">
    <property type="entry name" value="RT_dom"/>
</dbReference>
<dbReference type="EC" id="2.7.7.49" evidence="1"/>
<dbReference type="Gene3D" id="3.30.70.270">
    <property type="match status" value="2"/>
</dbReference>
<comment type="caution">
    <text evidence="17">The sequence shown here is derived from an EMBL/GenBank/DDBJ whole genome shotgun (WGS) entry which is preliminary data.</text>
</comment>
<dbReference type="GO" id="GO:0004190">
    <property type="term" value="F:aspartic-type endopeptidase activity"/>
    <property type="evidence" value="ECO:0007669"/>
    <property type="project" value="InterPro"/>
</dbReference>
<dbReference type="Pfam" id="PF17921">
    <property type="entry name" value="Integrase_H2C2"/>
    <property type="match status" value="1"/>
</dbReference>
<keyword evidence="12" id="KW-0511">Multifunctional enzyme</keyword>
<dbReference type="Pfam" id="PF00078">
    <property type="entry name" value="RVT_1"/>
    <property type="match status" value="1"/>
</dbReference>
<evidence type="ECO:0000256" key="4">
    <source>
        <dbReference type="ARBA" id="ARBA00022695"/>
    </source>
</evidence>
<feature type="region of interest" description="Disordered" evidence="13">
    <location>
        <begin position="87"/>
        <end position="113"/>
    </location>
</feature>
<dbReference type="Gene3D" id="2.40.70.10">
    <property type="entry name" value="Acid Proteases"/>
    <property type="match status" value="1"/>
</dbReference>
<dbReference type="GO" id="GO:0006508">
    <property type="term" value="P:proteolysis"/>
    <property type="evidence" value="ECO:0007669"/>
    <property type="project" value="UniProtKB-KW"/>
</dbReference>
<dbReference type="PANTHER" id="PTHR37984">
    <property type="entry name" value="PROTEIN CBG26694"/>
    <property type="match status" value="1"/>
</dbReference>
<dbReference type="InterPro" id="IPR001969">
    <property type="entry name" value="Aspartic_peptidase_AS"/>
</dbReference>
<dbReference type="GO" id="GO:0015074">
    <property type="term" value="P:DNA integration"/>
    <property type="evidence" value="ECO:0007669"/>
    <property type="project" value="UniProtKB-KW"/>
</dbReference>
<evidence type="ECO:0000259" key="14">
    <source>
        <dbReference type="PROSITE" id="PS50175"/>
    </source>
</evidence>
<evidence type="ECO:0000256" key="11">
    <source>
        <dbReference type="ARBA" id="ARBA00022918"/>
    </source>
</evidence>
<dbReference type="Gene3D" id="1.10.340.70">
    <property type="match status" value="1"/>
</dbReference>
<dbReference type="InterPro" id="IPR050951">
    <property type="entry name" value="Retrovirus_Pol_polyprotein"/>
</dbReference>
<evidence type="ECO:0000259" key="15">
    <source>
        <dbReference type="PROSITE" id="PS50878"/>
    </source>
</evidence>
<feature type="domain" description="Integrase catalytic" evidence="16">
    <location>
        <begin position="834"/>
        <end position="1004"/>
    </location>
</feature>
<dbReference type="PROSITE" id="PS00141">
    <property type="entry name" value="ASP_PROTEASE"/>
    <property type="match status" value="1"/>
</dbReference>
<dbReference type="InterPro" id="IPR043128">
    <property type="entry name" value="Rev_trsase/Diguanyl_cyclase"/>
</dbReference>
<sequence>MSNLATDGITDKVLTTLFLQKMPDSVRNILLVSDEGIEKLALMADRILEMQPKQELYRVSNVSSGSDAMTELQQQIASLDNKLEKLSVTRNSRSQPRNRGRYSSSHRKSATELTADSAADNTTYCRQYRLFVNDKKTGLRFLVDSGADVSLIPSTSKHKFISDYKLYAANNTAIDTFGTEILNLDLGLRREFQFPFIVAKISKPILGADFLNKFNLLIDIKHKRLIDGVTNLAVYGNIAPISINESVNTTSSLCKYSDLFSMYPNITTPNFLVSNVKHNVKHHIITKGQPINCKARQLDPKRLEIAKREFKYMLDNNIISPSSSEWASPLHIVTKKDGSFRPCGDYRRLNDLTIPDRYNIPRIQDFQHILTNKTIFSKIDITNAYYHIPVADEDKAKTAIITPFGLYQFNVMSFGLKNAPATFQRFINEVLYGLDFVFPYLDDVLIASSCEEEHRSHLKIVFQRLDKYGLRINISKSVLGVPVIDFLGYQISAEGSQPQPQKIKAIIEYPLPETMHELRSFLGMINFYRNYINNAAKTQAPLHELLKGSTKKDRRKIPWTDESRQSFEKCKQDVAQIALMAYPNSDYPLALLTDASDWAIGSVIQQKDQNGWKPIAFFSKKLNDAQKNYSVYDRELLGIYLCIKHFKHLLEGRDFDIYTDHKPLIFAFKQNNDKASPRQLRHLQYISQSSTNLYHISGRNNVVADRLSRIENIDSPIVDYDLIADAQINDDELQQLKLHSKSLHFKEHQLPSGKLLYCDTSTSSIRPFIPKNFRMTKFNTIHSLAHSGIRTTVKEITKRFIWPNMKKDVKQWTQTCINCQKNKITKHTKSEYSQFQAPDERFSVVHIDLIGPYSPSNGYTYCLTCIDRFTSWMEVVPLSNITAESIAKAFYEHWITRFGVPTCVITDRGTQFISELFRSLAALCGVKVNHTSSYHPQSNGKVERLHRTLKTAIRCHNNVRWTDTLPTVLMGLRAALHEDCKYTIAEMVYGKSIKLPGEFFEESKLPISDDNFVSNLRKQMADLKPYQSKSKCKQKIFIPKDLYTCSHVFLRIDRVKKPLEPPYEGPYLVLQRSPKNFLLSIKNKQVNISVDRLKPAYVLQPNEHLNPTSSNDHTCVPSEQTFIPSQQVVQPNTTTRCGRQVKLPVRFNDIIDFSSNL</sequence>
<dbReference type="CDD" id="cd09274">
    <property type="entry name" value="RNase_HI_RT_Ty3"/>
    <property type="match status" value="1"/>
</dbReference>
<dbReference type="SUPFAM" id="SSF50630">
    <property type="entry name" value="Acid proteases"/>
    <property type="match status" value="1"/>
</dbReference>
<dbReference type="SUPFAM" id="SSF53098">
    <property type="entry name" value="Ribonuclease H-like"/>
    <property type="match status" value="1"/>
</dbReference>
<evidence type="ECO:0000256" key="5">
    <source>
        <dbReference type="ARBA" id="ARBA00022722"/>
    </source>
</evidence>
<evidence type="ECO:0000313" key="17">
    <source>
        <dbReference type="EMBL" id="GIY27055.1"/>
    </source>
</evidence>
<dbReference type="InterPro" id="IPR012337">
    <property type="entry name" value="RNaseH-like_sf"/>
</dbReference>
<dbReference type="InterPro" id="IPR041577">
    <property type="entry name" value="RT_RNaseH_2"/>
</dbReference>
<dbReference type="InterPro" id="IPR043502">
    <property type="entry name" value="DNA/RNA_pol_sf"/>
</dbReference>
<dbReference type="FunFam" id="3.10.20.370:FF:000001">
    <property type="entry name" value="Retrovirus-related Pol polyprotein from transposon 17.6-like protein"/>
    <property type="match status" value="1"/>
</dbReference>
<proteinExistence type="predicted"/>
<dbReference type="PROSITE" id="PS50994">
    <property type="entry name" value="INTEGRASE"/>
    <property type="match status" value="1"/>
</dbReference>
<dbReference type="Pfam" id="PF17919">
    <property type="entry name" value="RT_RNaseH_2"/>
    <property type="match status" value="1"/>
</dbReference>
<name>A0AAV4S029_9ARAC</name>
<dbReference type="GO" id="GO:0004519">
    <property type="term" value="F:endonuclease activity"/>
    <property type="evidence" value="ECO:0007669"/>
    <property type="project" value="UniProtKB-KW"/>
</dbReference>
<dbReference type="FunFam" id="3.10.10.10:FF:000007">
    <property type="entry name" value="Retrovirus-related Pol polyprotein from transposon 17.6-like Protein"/>
    <property type="match status" value="1"/>
</dbReference>
<dbReference type="GO" id="GO:0003964">
    <property type="term" value="F:RNA-directed DNA polymerase activity"/>
    <property type="evidence" value="ECO:0007669"/>
    <property type="project" value="UniProtKB-KW"/>
</dbReference>
<keyword evidence="11" id="KW-0695">RNA-directed DNA polymerase</keyword>
<feature type="domain" description="Reverse transcriptase" evidence="15">
    <location>
        <begin position="314"/>
        <end position="491"/>
    </location>
</feature>
<dbReference type="GO" id="GO:0003723">
    <property type="term" value="F:RNA binding"/>
    <property type="evidence" value="ECO:0007669"/>
    <property type="project" value="UniProtKB-KW"/>
</dbReference>
<gene>
    <name evidence="17" type="primary">pol</name>
    <name evidence="17" type="ORF">CDAR_504261</name>
</gene>
<keyword evidence="6" id="KW-0255">Endonuclease</keyword>
<dbReference type="SUPFAM" id="SSF56672">
    <property type="entry name" value="DNA/RNA polymerases"/>
    <property type="match status" value="1"/>
</dbReference>
<keyword evidence="7" id="KW-0378">Hydrolase</keyword>
<dbReference type="InterPro" id="IPR001995">
    <property type="entry name" value="Peptidase_A2_cat"/>
</dbReference>
<keyword evidence="18" id="KW-1185">Reference proteome</keyword>
<dbReference type="InterPro" id="IPR036397">
    <property type="entry name" value="RNaseH_sf"/>
</dbReference>
<dbReference type="PANTHER" id="PTHR37984:SF5">
    <property type="entry name" value="PROTEIN NYNRIN-LIKE"/>
    <property type="match status" value="1"/>
</dbReference>
<keyword evidence="3" id="KW-0808">Transferase</keyword>
<keyword evidence="5" id="KW-0540">Nuclease</keyword>
<evidence type="ECO:0000256" key="10">
    <source>
        <dbReference type="ARBA" id="ARBA00022908"/>
    </source>
</evidence>
<protein>
    <recommendedName>
        <fullName evidence="1">RNA-directed DNA polymerase</fullName>
        <ecNumber evidence="1">2.7.7.49</ecNumber>
    </recommendedName>
</protein>
<dbReference type="InterPro" id="IPR041588">
    <property type="entry name" value="Integrase_H2C2"/>
</dbReference>
<dbReference type="AlphaFoldDB" id="A0AAV4S029"/>
<dbReference type="CDD" id="cd01647">
    <property type="entry name" value="RT_LTR"/>
    <property type="match status" value="1"/>
</dbReference>
<evidence type="ECO:0000256" key="3">
    <source>
        <dbReference type="ARBA" id="ARBA00022679"/>
    </source>
</evidence>